<feature type="transmembrane region" description="Helical" evidence="1">
    <location>
        <begin position="168"/>
        <end position="192"/>
    </location>
</feature>
<name>L1QK39_9CLOT</name>
<evidence type="ECO:0000256" key="1">
    <source>
        <dbReference type="SAM" id="Phobius"/>
    </source>
</evidence>
<dbReference type="AlphaFoldDB" id="L1QK39"/>
<evidence type="ECO:0000313" key="4">
    <source>
        <dbReference type="Proteomes" id="UP000010420"/>
    </source>
</evidence>
<feature type="transmembrane region" description="Helical" evidence="1">
    <location>
        <begin position="7"/>
        <end position="25"/>
    </location>
</feature>
<proteinExistence type="predicted"/>
<dbReference type="HOGENOM" id="CLU_089992_1_0_9"/>
<evidence type="ECO:0000259" key="2">
    <source>
        <dbReference type="Pfam" id="PF07670"/>
    </source>
</evidence>
<dbReference type="InterPro" id="IPR011642">
    <property type="entry name" value="Gate_dom"/>
</dbReference>
<feature type="transmembrane region" description="Helical" evidence="1">
    <location>
        <begin position="45"/>
        <end position="63"/>
    </location>
</feature>
<comment type="caution">
    <text evidence="3">The sequence shown here is derived from an EMBL/GenBank/DDBJ whole genome shotgun (WGS) entry which is preliminary data.</text>
</comment>
<reference evidence="3 4" key="1">
    <citation type="submission" date="2012-05" db="EMBL/GenBank/DDBJ databases">
        <authorList>
            <person name="Weinstock G."/>
            <person name="Sodergren E."/>
            <person name="Lobos E.A."/>
            <person name="Fulton L."/>
            <person name="Fulton R."/>
            <person name="Courtney L."/>
            <person name="Fronick C."/>
            <person name="O'Laughlin M."/>
            <person name="Godfrey J."/>
            <person name="Wilson R.M."/>
            <person name="Miner T."/>
            <person name="Farmer C."/>
            <person name="Delehaunty K."/>
            <person name="Cordes M."/>
            <person name="Minx P."/>
            <person name="Tomlinson C."/>
            <person name="Chen J."/>
            <person name="Wollam A."/>
            <person name="Pepin K.H."/>
            <person name="Bhonagiri V."/>
            <person name="Zhang X."/>
            <person name="Suruliraj S."/>
            <person name="Warren W."/>
            <person name="Mitreva M."/>
            <person name="Mardis E.R."/>
            <person name="Wilson R.K."/>
        </authorList>
    </citation>
    <scope>NUCLEOTIDE SEQUENCE [LARGE SCALE GENOMIC DNA]</scope>
    <source>
        <strain evidence="3 4">DSM 1785</strain>
    </source>
</reference>
<keyword evidence="1" id="KW-0812">Transmembrane</keyword>
<dbReference type="STRING" id="545697.HMPREF0216_01112"/>
<dbReference type="EMBL" id="AMEZ01000028">
    <property type="protein sequence ID" value="EKY27947.1"/>
    <property type="molecule type" value="Genomic_DNA"/>
</dbReference>
<dbReference type="eggNOG" id="COG2715">
    <property type="taxonomic scope" value="Bacteria"/>
</dbReference>
<evidence type="ECO:0000313" key="3">
    <source>
        <dbReference type="EMBL" id="EKY27947.1"/>
    </source>
</evidence>
<keyword evidence="4" id="KW-1185">Reference proteome</keyword>
<gene>
    <name evidence="3" type="ORF">HMPREF0216_01112</name>
</gene>
<dbReference type="Proteomes" id="UP000010420">
    <property type="component" value="Unassembled WGS sequence"/>
</dbReference>
<feature type="domain" description="Nucleoside transporter/FeoB GTPase Gate" evidence="2">
    <location>
        <begin position="47"/>
        <end position="159"/>
    </location>
</feature>
<dbReference type="PATRIC" id="fig|545697.3.peg.1093"/>
<accession>L1QK39</accession>
<dbReference type="Pfam" id="PF07670">
    <property type="entry name" value="Gate"/>
    <property type="match status" value="1"/>
</dbReference>
<keyword evidence="1" id="KW-0472">Membrane</keyword>
<sequence>MGRDYMINYIWFIMVFLGLVVGIFTGNGEAISQSILTSIDSTVTFIISLVGLMCFWCGVMKVAEKSGFTEKLAKLMKPILKLIFKEAAKDEKALGSIVMNITANMMGLGNAATPFGIKAMEEMDRLNNEKGRASNDMALFLVLNAACIQLVPSTVISIRAAAGSTNPGIIILPAIISTGVAAIVGVICCKILQRYF</sequence>
<feature type="transmembrane region" description="Helical" evidence="1">
    <location>
        <begin position="138"/>
        <end position="162"/>
    </location>
</feature>
<organism evidence="3 4">
    <name type="scientific">Clostridium celatum DSM 1785</name>
    <dbReference type="NCBI Taxonomy" id="545697"/>
    <lineage>
        <taxon>Bacteria</taxon>
        <taxon>Bacillati</taxon>
        <taxon>Bacillota</taxon>
        <taxon>Clostridia</taxon>
        <taxon>Eubacteriales</taxon>
        <taxon>Clostridiaceae</taxon>
        <taxon>Clostridium</taxon>
    </lineage>
</organism>
<keyword evidence="1" id="KW-1133">Transmembrane helix</keyword>
<protein>
    <submittedName>
        <fullName evidence="3">Putative spore maturation protein A</fullName>
    </submittedName>
</protein>